<dbReference type="EMBL" id="JAQIZT010000006">
    <property type="protein sequence ID" value="KAJ6993240.1"/>
    <property type="molecule type" value="Genomic_DNA"/>
</dbReference>
<accession>A0AAD6VZ51</accession>
<dbReference type="AlphaFoldDB" id="A0AAD6VZ51"/>
<protein>
    <submittedName>
        <fullName evidence="1">Uncharacterized protein</fullName>
    </submittedName>
</protein>
<gene>
    <name evidence="1" type="ORF">NC653_016382</name>
</gene>
<evidence type="ECO:0000313" key="2">
    <source>
        <dbReference type="Proteomes" id="UP001164929"/>
    </source>
</evidence>
<reference evidence="1" key="1">
    <citation type="journal article" date="2023" name="Mol. Ecol. Resour.">
        <title>Chromosome-level genome assembly of a triploid poplar Populus alba 'Berolinensis'.</title>
        <authorList>
            <person name="Chen S."/>
            <person name="Yu Y."/>
            <person name="Wang X."/>
            <person name="Wang S."/>
            <person name="Zhang T."/>
            <person name="Zhou Y."/>
            <person name="He R."/>
            <person name="Meng N."/>
            <person name="Wang Y."/>
            <person name="Liu W."/>
            <person name="Liu Z."/>
            <person name="Liu J."/>
            <person name="Guo Q."/>
            <person name="Huang H."/>
            <person name="Sederoff R.R."/>
            <person name="Wang G."/>
            <person name="Qu G."/>
            <person name="Chen S."/>
        </authorList>
    </citation>
    <scope>NUCLEOTIDE SEQUENCE</scope>
    <source>
        <strain evidence="1">SC-2020</strain>
    </source>
</reference>
<evidence type="ECO:0000313" key="1">
    <source>
        <dbReference type="EMBL" id="KAJ6993240.1"/>
    </source>
</evidence>
<dbReference type="Proteomes" id="UP001164929">
    <property type="component" value="Chromosome 6"/>
</dbReference>
<organism evidence="1 2">
    <name type="scientific">Populus alba x Populus x berolinensis</name>
    <dbReference type="NCBI Taxonomy" id="444605"/>
    <lineage>
        <taxon>Eukaryota</taxon>
        <taxon>Viridiplantae</taxon>
        <taxon>Streptophyta</taxon>
        <taxon>Embryophyta</taxon>
        <taxon>Tracheophyta</taxon>
        <taxon>Spermatophyta</taxon>
        <taxon>Magnoliopsida</taxon>
        <taxon>eudicotyledons</taxon>
        <taxon>Gunneridae</taxon>
        <taxon>Pentapetalae</taxon>
        <taxon>rosids</taxon>
        <taxon>fabids</taxon>
        <taxon>Malpighiales</taxon>
        <taxon>Salicaceae</taxon>
        <taxon>Saliceae</taxon>
        <taxon>Populus</taxon>
    </lineage>
</organism>
<proteinExistence type="predicted"/>
<comment type="caution">
    <text evidence="1">The sequence shown here is derived from an EMBL/GenBank/DDBJ whole genome shotgun (WGS) entry which is preliminary data.</text>
</comment>
<sequence>MIIMTLGKMWTGMRMIPLPDFVLRVEGCANSTACMTVSVKLD</sequence>
<name>A0AAD6VZ51_9ROSI</name>
<keyword evidence="2" id="KW-1185">Reference proteome</keyword>